<dbReference type="AlphaFoldDB" id="A0A5K7YXC5"/>
<dbReference type="GO" id="GO:0005524">
    <property type="term" value="F:ATP binding"/>
    <property type="evidence" value="ECO:0007669"/>
    <property type="project" value="InterPro"/>
</dbReference>
<keyword evidence="6" id="KW-1185">Reference proteome</keyword>
<dbReference type="RefSeq" id="WP_155318844.1">
    <property type="nucleotide sequence ID" value="NZ_AP021874.1"/>
</dbReference>
<dbReference type="EMBL" id="AP021874">
    <property type="protein sequence ID" value="BBO70944.1"/>
    <property type="molecule type" value="Genomic_DNA"/>
</dbReference>
<feature type="domain" description="DNA helicase DnaB-like N-terminal" evidence="4">
    <location>
        <begin position="12"/>
        <end position="90"/>
    </location>
</feature>
<dbReference type="GO" id="GO:0006269">
    <property type="term" value="P:DNA replication, synthesis of primer"/>
    <property type="evidence" value="ECO:0007669"/>
    <property type="project" value="UniProtKB-KW"/>
</dbReference>
<dbReference type="Pfam" id="PF00772">
    <property type="entry name" value="DnaB"/>
    <property type="match status" value="1"/>
</dbReference>
<reference evidence="5 6" key="1">
    <citation type="submission" date="2019-11" db="EMBL/GenBank/DDBJ databases">
        <title>Comparative genomics of hydrocarbon-degrading Desulfosarcina strains.</title>
        <authorList>
            <person name="Watanabe M."/>
            <person name="Kojima H."/>
            <person name="Fukui M."/>
        </authorList>
    </citation>
    <scope>NUCLEOTIDE SEQUENCE [LARGE SCALE GENOMIC DNA]</scope>
    <source>
        <strain evidence="5 6">PL12</strain>
    </source>
</reference>
<protein>
    <recommendedName>
        <fullName evidence="4">DNA helicase DnaB-like N-terminal domain-containing protein</fullName>
    </recommendedName>
</protein>
<keyword evidence="2" id="KW-0235">DNA replication</keyword>
<evidence type="ECO:0000256" key="3">
    <source>
        <dbReference type="ARBA" id="ARBA00023125"/>
    </source>
</evidence>
<proteinExistence type="predicted"/>
<evidence type="ECO:0000256" key="2">
    <source>
        <dbReference type="ARBA" id="ARBA00022705"/>
    </source>
</evidence>
<name>A0A5K7YXC5_9BACT</name>
<dbReference type="Proteomes" id="UP000427906">
    <property type="component" value="Chromosome"/>
</dbReference>
<dbReference type="InterPro" id="IPR036185">
    <property type="entry name" value="DNA_heli_DnaB-like_N_sf"/>
</dbReference>
<dbReference type="GO" id="GO:0003677">
    <property type="term" value="F:DNA binding"/>
    <property type="evidence" value="ECO:0007669"/>
    <property type="project" value="UniProtKB-KW"/>
</dbReference>
<dbReference type="KEGG" id="dalk:DSCA_48740"/>
<dbReference type="Gene3D" id="1.10.860.10">
    <property type="entry name" value="DNAb Helicase, Chain A"/>
    <property type="match status" value="1"/>
</dbReference>
<gene>
    <name evidence="5" type="ORF">DSCA_48740</name>
</gene>
<dbReference type="GO" id="GO:1990077">
    <property type="term" value="C:primosome complex"/>
    <property type="evidence" value="ECO:0007669"/>
    <property type="project" value="UniProtKB-KW"/>
</dbReference>
<dbReference type="InterPro" id="IPR007693">
    <property type="entry name" value="DNA_helicase_DnaB-like_N"/>
</dbReference>
<dbReference type="GO" id="GO:0003678">
    <property type="term" value="F:DNA helicase activity"/>
    <property type="evidence" value="ECO:0007669"/>
    <property type="project" value="InterPro"/>
</dbReference>
<evidence type="ECO:0000313" key="6">
    <source>
        <dbReference type="Proteomes" id="UP000427906"/>
    </source>
</evidence>
<evidence type="ECO:0000259" key="4">
    <source>
        <dbReference type="Pfam" id="PF00772"/>
    </source>
</evidence>
<sequence>MATPKTIRLFDEISVLHEIIHDNSQIHKLRECIDPYSVPIKRHGILRRAMAQLHYRQHPIDLASLARYLEDHALLDEIGGSSYLQFIADFPSATSLN</sequence>
<accession>A0A5K7YXC5</accession>
<organism evidence="5 6">
    <name type="scientific">Desulfosarcina alkanivorans</name>
    <dbReference type="NCBI Taxonomy" id="571177"/>
    <lineage>
        <taxon>Bacteria</taxon>
        <taxon>Pseudomonadati</taxon>
        <taxon>Thermodesulfobacteriota</taxon>
        <taxon>Desulfobacteria</taxon>
        <taxon>Desulfobacterales</taxon>
        <taxon>Desulfosarcinaceae</taxon>
        <taxon>Desulfosarcina</taxon>
    </lineage>
</organism>
<keyword evidence="1" id="KW-0639">Primosome</keyword>
<dbReference type="InterPro" id="IPR016136">
    <property type="entry name" value="DNA_helicase_N/primase_C"/>
</dbReference>
<dbReference type="SUPFAM" id="SSF48024">
    <property type="entry name" value="N-terminal domain of DnaB helicase"/>
    <property type="match status" value="1"/>
</dbReference>
<evidence type="ECO:0000313" key="5">
    <source>
        <dbReference type="EMBL" id="BBO70944.1"/>
    </source>
</evidence>
<evidence type="ECO:0000256" key="1">
    <source>
        <dbReference type="ARBA" id="ARBA00022515"/>
    </source>
</evidence>
<keyword evidence="3" id="KW-0238">DNA-binding</keyword>